<keyword evidence="3" id="KW-0067">ATP-binding</keyword>
<dbReference type="InterPro" id="IPR003591">
    <property type="entry name" value="Leu-rich_rpt_typical-subtyp"/>
</dbReference>
<dbReference type="InterPro" id="IPR017441">
    <property type="entry name" value="Protein_kinase_ATP_BS"/>
</dbReference>
<dbReference type="InterPro" id="IPR050216">
    <property type="entry name" value="LRR_domain-containing"/>
</dbReference>
<organism evidence="5 6">
    <name type="scientific">Shackletoniella antarctica</name>
    <dbReference type="NCBI Taxonomy" id="268115"/>
    <lineage>
        <taxon>Bacteria</taxon>
        <taxon>Bacillati</taxon>
        <taxon>Cyanobacteriota</taxon>
        <taxon>Cyanophyceae</taxon>
        <taxon>Oculatellales</taxon>
        <taxon>Oculatellaceae</taxon>
        <taxon>Shackletoniella</taxon>
    </lineage>
</organism>
<dbReference type="AlphaFoldDB" id="A0A2W4XRV3"/>
<keyword evidence="3" id="KW-0547">Nucleotide-binding</keyword>
<dbReference type="Proteomes" id="UP000249081">
    <property type="component" value="Unassembled WGS sequence"/>
</dbReference>
<dbReference type="PANTHER" id="PTHR48051">
    <property type="match status" value="1"/>
</dbReference>
<dbReference type="SUPFAM" id="SSF56112">
    <property type="entry name" value="Protein kinase-like (PK-like)"/>
    <property type="match status" value="1"/>
</dbReference>
<dbReference type="GO" id="GO:0005737">
    <property type="term" value="C:cytoplasm"/>
    <property type="evidence" value="ECO:0007669"/>
    <property type="project" value="TreeGrafter"/>
</dbReference>
<dbReference type="GO" id="GO:0005524">
    <property type="term" value="F:ATP binding"/>
    <property type="evidence" value="ECO:0007669"/>
    <property type="project" value="UniProtKB-UniRule"/>
</dbReference>
<feature type="domain" description="Protein kinase" evidence="4">
    <location>
        <begin position="217"/>
        <end position="450"/>
    </location>
</feature>
<accession>A0A2W4XRV3</accession>
<sequence>MGQQVSTLETTADQTLALLRAGQLAGTRRLNLTAGLTTFPEEILGLADSLEVLDLSHNALTTLPDRFAQLQNLRIAFFNNNAFEIVPEVLAQCPRLSMIGFKANQITTVPAGSLPPATRWLILTDNRIETLPDSIGHMACLQKLMLAGNRLRALPETMAACHHLELIRIAANQLDGLPPWLLTLPRLSWLAYAGNPFCKAFGPTPPVALPQIPWADLTVGDVLGQGASGVIHQGSWRQNEAKTPVALKLFKGAMTSDGLPLDEMRACIAAGAHPHLIGPSGQIIDHPEQKNGLVLPLVPPTYAVMGGPPSLESCTRDTYPPETAFAWDVALGIATGVAAAAAHLHQRGMLHGDLYPHNTLVNPAGAAYLSDFGAASFYDPAEPSGAALERLEVRAFGCLLEDLGDRIAAPPDDRLRQLQQACQQPDVLARPGFKEVLAVLTALAPAERSA</sequence>
<evidence type="ECO:0000256" key="1">
    <source>
        <dbReference type="ARBA" id="ARBA00022614"/>
    </source>
</evidence>
<dbReference type="Pfam" id="PF07714">
    <property type="entry name" value="PK_Tyr_Ser-Thr"/>
    <property type="match status" value="1"/>
</dbReference>
<dbReference type="PROSITE" id="PS00107">
    <property type="entry name" value="PROTEIN_KINASE_ATP"/>
    <property type="match status" value="1"/>
</dbReference>
<evidence type="ECO:0000256" key="2">
    <source>
        <dbReference type="ARBA" id="ARBA00022737"/>
    </source>
</evidence>
<dbReference type="SUPFAM" id="SSF52058">
    <property type="entry name" value="L domain-like"/>
    <property type="match status" value="1"/>
</dbReference>
<dbReference type="PROSITE" id="PS51450">
    <property type="entry name" value="LRR"/>
    <property type="match status" value="1"/>
</dbReference>
<dbReference type="Pfam" id="PF00560">
    <property type="entry name" value="LRR_1"/>
    <property type="match status" value="1"/>
</dbReference>
<dbReference type="InterPro" id="IPR001245">
    <property type="entry name" value="Ser-Thr/Tyr_kinase_cat_dom"/>
</dbReference>
<dbReference type="PROSITE" id="PS50011">
    <property type="entry name" value="PROTEIN_KINASE_DOM"/>
    <property type="match status" value="1"/>
</dbReference>
<proteinExistence type="predicted"/>
<evidence type="ECO:0000313" key="6">
    <source>
        <dbReference type="Proteomes" id="UP000249081"/>
    </source>
</evidence>
<evidence type="ECO:0000259" key="4">
    <source>
        <dbReference type="PROSITE" id="PS50011"/>
    </source>
</evidence>
<dbReference type="InterPro" id="IPR032675">
    <property type="entry name" value="LRR_dom_sf"/>
</dbReference>
<protein>
    <submittedName>
        <fullName evidence="5">Protein kinase</fullName>
    </submittedName>
</protein>
<dbReference type="SMART" id="SM00364">
    <property type="entry name" value="LRR_BAC"/>
    <property type="match status" value="3"/>
</dbReference>
<dbReference type="InterPro" id="IPR000719">
    <property type="entry name" value="Prot_kinase_dom"/>
</dbReference>
<comment type="caution">
    <text evidence="5">The sequence shown here is derived from an EMBL/GenBank/DDBJ whole genome shotgun (WGS) entry which is preliminary data.</text>
</comment>
<reference evidence="6" key="1">
    <citation type="submission" date="2018-04" db="EMBL/GenBank/DDBJ databases">
        <authorList>
            <person name="Cornet L."/>
        </authorList>
    </citation>
    <scope>NUCLEOTIDE SEQUENCE [LARGE SCALE GENOMIC DNA]</scope>
</reference>
<dbReference type="PANTHER" id="PTHR48051:SF1">
    <property type="entry name" value="RAS SUPPRESSOR PROTEIN 1"/>
    <property type="match status" value="1"/>
</dbReference>
<dbReference type="SMART" id="SM00369">
    <property type="entry name" value="LRR_TYP"/>
    <property type="match status" value="3"/>
</dbReference>
<dbReference type="Gene3D" id="3.80.10.10">
    <property type="entry name" value="Ribonuclease Inhibitor"/>
    <property type="match status" value="1"/>
</dbReference>
<keyword evidence="5" id="KW-0808">Transferase</keyword>
<dbReference type="Gene3D" id="1.10.510.10">
    <property type="entry name" value="Transferase(Phosphotransferase) domain 1"/>
    <property type="match status" value="1"/>
</dbReference>
<keyword evidence="2" id="KW-0677">Repeat</keyword>
<feature type="binding site" evidence="3">
    <location>
        <position position="248"/>
    </location>
    <ligand>
        <name>ATP</name>
        <dbReference type="ChEBI" id="CHEBI:30616"/>
    </ligand>
</feature>
<keyword evidence="5" id="KW-0418">Kinase</keyword>
<reference evidence="5 6" key="2">
    <citation type="submission" date="2018-06" db="EMBL/GenBank/DDBJ databases">
        <title>Metagenomic assembly of (sub)arctic Cyanobacteria and their associated microbiome from non-axenic cultures.</title>
        <authorList>
            <person name="Baurain D."/>
        </authorList>
    </citation>
    <scope>NUCLEOTIDE SEQUENCE [LARGE SCALE GENOMIC DNA]</scope>
    <source>
        <strain evidence="5">ULC041bin1</strain>
    </source>
</reference>
<dbReference type="EMBL" id="QBMN01000124">
    <property type="protein sequence ID" value="PZO37345.1"/>
    <property type="molecule type" value="Genomic_DNA"/>
</dbReference>
<evidence type="ECO:0000313" key="5">
    <source>
        <dbReference type="EMBL" id="PZO37345.1"/>
    </source>
</evidence>
<dbReference type="Gene3D" id="3.30.200.20">
    <property type="entry name" value="Phosphorylase Kinase, domain 1"/>
    <property type="match status" value="1"/>
</dbReference>
<gene>
    <name evidence="5" type="ORF">DCF17_16095</name>
</gene>
<dbReference type="GO" id="GO:0004672">
    <property type="term" value="F:protein kinase activity"/>
    <property type="evidence" value="ECO:0007669"/>
    <property type="project" value="InterPro"/>
</dbReference>
<keyword evidence="1" id="KW-0433">Leucine-rich repeat</keyword>
<dbReference type="InterPro" id="IPR011009">
    <property type="entry name" value="Kinase-like_dom_sf"/>
</dbReference>
<evidence type="ECO:0000256" key="3">
    <source>
        <dbReference type="PROSITE-ProRule" id="PRU10141"/>
    </source>
</evidence>
<dbReference type="InterPro" id="IPR001611">
    <property type="entry name" value="Leu-rich_rpt"/>
</dbReference>
<name>A0A2W4XRV3_9CYAN</name>